<keyword evidence="3 7" id="KW-0732">Signal</keyword>
<protein>
    <recommendedName>
        <fullName evidence="8">Spi protease inhibitor domain-containing protein</fullName>
    </recommendedName>
</protein>
<dbReference type="Pfam" id="PF13734">
    <property type="entry name" value="Inhibitor_I69"/>
    <property type="match status" value="1"/>
</dbReference>
<dbReference type="InterPro" id="IPR000200">
    <property type="entry name" value="Peptidase_C10"/>
</dbReference>
<feature type="chain" id="PRO_5029619838" description="Spi protease inhibitor domain-containing protein" evidence="7">
    <location>
        <begin position="21"/>
        <end position="1380"/>
    </location>
</feature>
<accession>A0A7L5EGZ2</accession>
<dbReference type="GO" id="GO:0008234">
    <property type="term" value="F:cysteine-type peptidase activity"/>
    <property type="evidence" value="ECO:0007669"/>
    <property type="project" value="UniProtKB-KW"/>
</dbReference>
<dbReference type="GO" id="GO:0006508">
    <property type="term" value="P:proteolysis"/>
    <property type="evidence" value="ECO:0007669"/>
    <property type="project" value="UniProtKB-KW"/>
</dbReference>
<name>A0A7L5EGZ2_PARDI</name>
<reference evidence="9 10" key="1">
    <citation type="submission" date="2020-04" db="EMBL/GenBank/DDBJ databases">
        <title>Complete Genomes and Methylome analysis of CBBP consortium that reverse antibiotic-induced susceptibility to vancomycin-resistant Enterococcus faecium infection.</title>
        <authorList>
            <person name="Fomenkov A."/>
            <person name="Zhang Z."/>
            <person name="Pamer E."/>
            <person name="Roberts R.J."/>
        </authorList>
    </citation>
    <scope>NUCLEOTIDE SEQUENCE [LARGE SCALE GENOMIC DNA]</scope>
    <source>
        <strain evidence="10">CBBP</strain>
    </source>
</reference>
<proteinExistence type="inferred from homology"/>
<dbReference type="InterPro" id="IPR038765">
    <property type="entry name" value="Papain-like_cys_pep_sf"/>
</dbReference>
<dbReference type="Proteomes" id="UP000501982">
    <property type="component" value="Chromosome"/>
</dbReference>
<evidence type="ECO:0000313" key="9">
    <source>
        <dbReference type="EMBL" id="QJE29885.1"/>
    </source>
</evidence>
<evidence type="ECO:0000259" key="8">
    <source>
        <dbReference type="Pfam" id="PF13734"/>
    </source>
</evidence>
<dbReference type="RefSeq" id="WP_170106093.1">
    <property type="nucleotide sequence ID" value="NZ_CP051672.1"/>
</dbReference>
<evidence type="ECO:0000256" key="7">
    <source>
        <dbReference type="SAM" id="SignalP"/>
    </source>
</evidence>
<evidence type="ECO:0000256" key="1">
    <source>
        <dbReference type="ARBA" id="ARBA00009693"/>
    </source>
</evidence>
<comment type="similarity">
    <text evidence="1">Belongs to the peptidase C10 family.</text>
</comment>
<gene>
    <name evidence="9" type="ORF">HHO38_16970</name>
</gene>
<feature type="domain" description="Spi protease inhibitor" evidence="8">
    <location>
        <begin position="22"/>
        <end position="126"/>
    </location>
</feature>
<dbReference type="InterPro" id="IPR044934">
    <property type="entry name" value="Streptopain_sf"/>
</dbReference>
<dbReference type="EMBL" id="CP051672">
    <property type="protein sequence ID" value="QJE29885.1"/>
    <property type="molecule type" value="Genomic_DNA"/>
</dbReference>
<dbReference type="Gene3D" id="3.90.70.50">
    <property type="entry name" value="Peptidase C10, streptopain"/>
    <property type="match status" value="1"/>
</dbReference>
<keyword evidence="5" id="KW-0788">Thiol protease</keyword>
<feature type="signal peptide" evidence="7">
    <location>
        <begin position="1"/>
        <end position="20"/>
    </location>
</feature>
<evidence type="ECO:0000313" key="10">
    <source>
        <dbReference type="Proteomes" id="UP000501982"/>
    </source>
</evidence>
<keyword evidence="2" id="KW-0645">Protease</keyword>
<keyword evidence="4" id="KW-0378">Hydrolase</keyword>
<sequence length="1380" mass="152497">MRKQLLLMLILCLSAMMVRAERIDVSTARKVAENVANAGSGLRSAGDLTLVYAAAPGKSSSALRSGTVNGDADYFVFNVGSENGFVIVAGDDRVRPVLGYADEGSFDAGKLPPNAAAWLAGYQEEISGAISKDIQPSVAIRQEWNEYLNGRSQLRAASVSLKTPSWGQNAPYNQSCPDIWQDMAVTGCVATAMAIVMKYHGAPTEASATNRRTDFNGKTITYAPYRWNDMLDTYSGVTYTDAQADAVAQLMWHCGANANMKYTLTESSASMADAVNAMTDVFNYPTTRIVYPESRTVKEWEGLLRAELDASCPVLYEVERMTTGHVFVFDGYDSDGRYHANWGWDGKLNGYFPLYILDPDGDGNLYNVRSMVIGIKPGSGESVDKNTLRLTQSLKEGGDTYQLMIDAFFMNESAKLFKGLINIAKVNVSKKTIEKVLADNAELELRGGAYYAPYTTWSVVKKDNISDGDHVAVVYSLDGGHTWQILEGGEGVRWYVEVGNYTPSTDAADFSVREEKDGFADRYLGAGIENEGIMEYTSIYTPEACFRYKLKTDPPQGLKMSYKSYDNYLTNEPATYTALSFDDKGEAWTQPTQFYVGYGYSSVRMLHKLNIETEKAGFLNYEVAVYDKDKKTLLARFDKSLRIVKPVPLTVTPIKGLFDKEIPFLFSIGNDIDEALRYKNVNVNIRLIGENLSEAFIPDIVYKGSSDYRLQMSKEDFKMGTETVPSYVGHIGSRIHLGEGTYSFTFKLNGTFSGKVFVELAAAETEGIFTVSDKIATTGSMTEVEIVSSDVRVNFHNNPYSSRYIIPGKDYSGEGKPMRIQIDGLEENAGVMAEIKLKNPAWGNASVWSYSLDNPVYISGSEPKLSFDQNGSAWISVPNSKIKDNMLSLYLNLKPTSKAAEALEYEVTLWDSEKKVAYAPSKAYSMTVIEKQLTWVFTPTEVTGTVDQEFPFTVKAKNVDQILSGLPASISLNIEGSLRDEVEVDYIDDTGNRVPLNMMVHPDYPSANLCVTEANKVPNLEEDKEYKFVFRYIGGFAAGLDEMGDIQVESLRLDPNLTESYNMSVPFEPNGNMVYKISENAPSSVTISGEIPYESAHMGKNVIVSSDGIYVIDTENASINSLTIEDGGQVKLKKQLTVTEKPRIKRNIPTDQWTTVTMPLDTRVLTDQVELAVRKGYTGPKEQEWVSVSASGNPARYAVSEHSAYLFAAANTSQAVTFEQVADAIAILPALQDGTAAPGNVENGNWFQFKANPYWENLMINGRAYVLDGSKNSFELRQSPVIPPFQAYMVASEAMMNKISSLRLGDVPTSVEDIQSTGFRTWTEGRTLCFETTEATDIEIYSLSGVRQGRYERSVGTKRVNLPQGTYLVVCDGTAIKVVI</sequence>
<organism evidence="9 10">
    <name type="scientific">Parabacteroides distasonis</name>
    <dbReference type="NCBI Taxonomy" id="823"/>
    <lineage>
        <taxon>Bacteria</taxon>
        <taxon>Pseudomonadati</taxon>
        <taxon>Bacteroidota</taxon>
        <taxon>Bacteroidia</taxon>
        <taxon>Bacteroidales</taxon>
        <taxon>Tannerellaceae</taxon>
        <taxon>Parabacteroides</taxon>
    </lineage>
</organism>
<evidence type="ECO:0000256" key="2">
    <source>
        <dbReference type="ARBA" id="ARBA00022670"/>
    </source>
</evidence>
<dbReference type="InterPro" id="IPR025896">
    <property type="entry name" value="Spi_Prtas-inh"/>
</dbReference>
<dbReference type="SUPFAM" id="SSF54001">
    <property type="entry name" value="Cysteine proteinases"/>
    <property type="match status" value="1"/>
</dbReference>
<feature type="active site" description="Proton acceptor" evidence="6">
    <location>
        <position position="325"/>
    </location>
</feature>
<dbReference type="PRINTS" id="PR00797">
    <property type="entry name" value="STREPTOPAIN"/>
</dbReference>
<feature type="active site" description="Nucleophile" evidence="6">
    <location>
        <position position="188"/>
    </location>
</feature>
<evidence type="ECO:0000256" key="3">
    <source>
        <dbReference type="ARBA" id="ARBA00022729"/>
    </source>
</evidence>
<evidence type="ECO:0000256" key="5">
    <source>
        <dbReference type="ARBA" id="ARBA00022807"/>
    </source>
</evidence>
<dbReference type="Pfam" id="PF01640">
    <property type="entry name" value="Peptidase_C10"/>
    <property type="match status" value="1"/>
</dbReference>
<evidence type="ECO:0000256" key="6">
    <source>
        <dbReference type="PIRSR" id="PIRSR600200-1"/>
    </source>
</evidence>
<evidence type="ECO:0000256" key="4">
    <source>
        <dbReference type="ARBA" id="ARBA00022801"/>
    </source>
</evidence>